<protein>
    <submittedName>
        <fullName evidence="1">Uncharacterized protein</fullName>
    </submittedName>
</protein>
<keyword evidence="2" id="KW-1185">Reference proteome</keyword>
<name>A0A1M5FJ09_VIBGA</name>
<dbReference type="RefSeq" id="WP_072962177.1">
    <property type="nucleotide sequence ID" value="NZ_FQUH01000020.1"/>
</dbReference>
<evidence type="ECO:0000313" key="2">
    <source>
        <dbReference type="Proteomes" id="UP000184159"/>
    </source>
</evidence>
<dbReference type="Proteomes" id="UP000184159">
    <property type="component" value="Unassembled WGS sequence"/>
</dbReference>
<dbReference type="AlphaFoldDB" id="A0A1M5FJ09"/>
<sequence>MEKALARYKTNDSYPLELYFPMEFLQDLQFCNTLSDDIKAYGNWGVIKNVSSVSSNNIPSDRGIYMFVWTPKFFLYNDDDKISFKYVVYVGDASNENNLLDKFNKNYKNVINSEPDIHWTKDVASSRIDRLKKVMNLGCLEYWYLTMDRASVGQIMDVKNRLVRIFNPPGNEGFRKPIRAIVEHDKAVPAFEPAF</sequence>
<organism evidence="1 2">
    <name type="scientific">Vibrio gazogenes DSM 21264 = NBRC 103151</name>
    <dbReference type="NCBI Taxonomy" id="1123492"/>
    <lineage>
        <taxon>Bacteria</taxon>
        <taxon>Pseudomonadati</taxon>
        <taxon>Pseudomonadota</taxon>
        <taxon>Gammaproteobacteria</taxon>
        <taxon>Vibrionales</taxon>
        <taxon>Vibrionaceae</taxon>
        <taxon>Vibrio</taxon>
    </lineage>
</organism>
<gene>
    <name evidence="1" type="ORF">SAMN02745781_03489</name>
</gene>
<dbReference type="EMBL" id="FQUH01000020">
    <property type="protein sequence ID" value="SHF91476.1"/>
    <property type="molecule type" value="Genomic_DNA"/>
</dbReference>
<proteinExistence type="predicted"/>
<reference evidence="2" key="1">
    <citation type="submission" date="2016-11" db="EMBL/GenBank/DDBJ databases">
        <authorList>
            <person name="Varghese N."/>
            <person name="Submissions S."/>
        </authorList>
    </citation>
    <scope>NUCLEOTIDE SEQUENCE [LARGE SCALE GENOMIC DNA]</scope>
    <source>
        <strain evidence="2">DSM 21264</strain>
    </source>
</reference>
<evidence type="ECO:0000313" key="1">
    <source>
        <dbReference type="EMBL" id="SHF91476.1"/>
    </source>
</evidence>
<accession>A0A1M5FJ09</accession>